<keyword evidence="2" id="KW-0472">Membrane</keyword>
<feature type="transmembrane region" description="Helical" evidence="2">
    <location>
        <begin position="170"/>
        <end position="190"/>
    </location>
</feature>
<feature type="transmembrane region" description="Helical" evidence="2">
    <location>
        <begin position="370"/>
        <end position="394"/>
    </location>
</feature>
<organism evidence="3 4">
    <name type="scientific">Streptomyces longisporoflavus</name>
    <dbReference type="NCBI Taxonomy" id="28044"/>
    <lineage>
        <taxon>Bacteria</taxon>
        <taxon>Bacillati</taxon>
        <taxon>Actinomycetota</taxon>
        <taxon>Actinomycetes</taxon>
        <taxon>Kitasatosporales</taxon>
        <taxon>Streptomycetaceae</taxon>
        <taxon>Streptomyces</taxon>
    </lineage>
</organism>
<dbReference type="RefSeq" id="WP_397709363.1">
    <property type="nucleotide sequence ID" value="NZ_JBIRGN010000002.1"/>
</dbReference>
<feature type="transmembrane region" description="Helical" evidence="2">
    <location>
        <begin position="317"/>
        <end position="338"/>
    </location>
</feature>
<keyword evidence="4" id="KW-1185">Reference proteome</keyword>
<feature type="transmembrane region" description="Helical" evidence="2">
    <location>
        <begin position="401"/>
        <end position="422"/>
    </location>
</feature>
<feature type="transmembrane region" description="Helical" evidence="2">
    <location>
        <begin position="143"/>
        <end position="164"/>
    </location>
</feature>
<feature type="compositionally biased region" description="Pro residues" evidence="1">
    <location>
        <begin position="15"/>
        <end position="40"/>
    </location>
</feature>
<protein>
    <recommendedName>
        <fullName evidence="5">Glycosyltransferase RgtA/B/C/D-like domain-containing protein</fullName>
    </recommendedName>
</protein>
<feature type="transmembrane region" description="Helical" evidence="2">
    <location>
        <begin position="226"/>
        <end position="256"/>
    </location>
</feature>
<name>A0ABW7QIT9_9ACTN</name>
<evidence type="ECO:0000256" key="2">
    <source>
        <dbReference type="SAM" id="Phobius"/>
    </source>
</evidence>
<evidence type="ECO:0000313" key="3">
    <source>
        <dbReference type="EMBL" id="MFH8544883.1"/>
    </source>
</evidence>
<accession>A0ABW7QIT9</accession>
<proteinExistence type="predicted"/>
<feature type="transmembrane region" description="Helical" evidence="2">
    <location>
        <begin position="197"/>
        <end position="214"/>
    </location>
</feature>
<evidence type="ECO:0000313" key="4">
    <source>
        <dbReference type="Proteomes" id="UP001610818"/>
    </source>
</evidence>
<feature type="region of interest" description="Disordered" evidence="1">
    <location>
        <begin position="8"/>
        <end position="40"/>
    </location>
</feature>
<feature type="transmembrane region" description="Helical" evidence="2">
    <location>
        <begin position="268"/>
        <end position="285"/>
    </location>
</feature>
<dbReference type="Proteomes" id="UP001610818">
    <property type="component" value="Unassembled WGS sequence"/>
</dbReference>
<sequence length="593" mass="61799">MIISLARLQRRKEAPGPPVPAPAPAPPVPAPASPTPAPEPGPARALALCRRWADPAAVAFATLLIAWRASTLGQWIVDDAAITFAYARSIDEGLGPVQQPGADPVEGYSNSSWLALLVAGRRLGLFDHGTLLGISDLVLYPKVLALLCTAGVIACVAAAARALLPGQAQAVTILAGGVLAANLSYVAWSFSGLENPLYALTAAATGALLVRGAVRGTLLRPAAAASAGAIALLAALTRPDGAVLAAAYPLAVLLFLRRERLARSARMAALSCGTFALPYAAFLLWRRATFGLWVPNTAVAKAQKPPRLAQLASTGELLTYGGWALALIGAACAGLALARPGPARRALAALLVPLALTLLAYGVLGRDWMALYRFATPVWVLAATVLALAVGAVWRAESRRARAVTVCALAGALLLSVTGQAAQNGKFSHRPTLSMCYVAERYGHTFNAYAAHLGLRDATVALPDLGGTLLTTRLRVVDLAGLTDRRVADAYAAADPAALRDHVLNDVRPELLHVHAAWTRRTGLTPPLLAAAGYVPLYTEGNGGDFVRADAVRDPARIAAVRERVRPALDDMVREMRPAGCGPRLRAGEGSPA</sequence>
<gene>
    <name evidence="3" type="ORF">ACH4F9_07755</name>
</gene>
<keyword evidence="2" id="KW-0812">Transmembrane</keyword>
<evidence type="ECO:0008006" key="5">
    <source>
        <dbReference type="Google" id="ProtNLM"/>
    </source>
</evidence>
<evidence type="ECO:0000256" key="1">
    <source>
        <dbReference type="SAM" id="MobiDB-lite"/>
    </source>
</evidence>
<reference evidence="3 4" key="1">
    <citation type="submission" date="2024-10" db="EMBL/GenBank/DDBJ databases">
        <title>The Natural Products Discovery Center: Release of the First 8490 Sequenced Strains for Exploring Actinobacteria Biosynthetic Diversity.</title>
        <authorList>
            <person name="Kalkreuter E."/>
            <person name="Kautsar S.A."/>
            <person name="Yang D."/>
            <person name="Bader C.D."/>
            <person name="Teijaro C.N."/>
            <person name="Fluegel L."/>
            <person name="Davis C.M."/>
            <person name="Simpson J.R."/>
            <person name="Lauterbach L."/>
            <person name="Steele A.D."/>
            <person name="Gui C."/>
            <person name="Meng S."/>
            <person name="Li G."/>
            <person name="Viehrig K."/>
            <person name="Ye F."/>
            <person name="Su P."/>
            <person name="Kiefer A.F."/>
            <person name="Nichols A."/>
            <person name="Cepeda A.J."/>
            <person name="Yan W."/>
            <person name="Fan B."/>
            <person name="Jiang Y."/>
            <person name="Adhikari A."/>
            <person name="Zheng C.-J."/>
            <person name="Schuster L."/>
            <person name="Cowan T.M."/>
            <person name="Smanski M.J."/>
            <person name="Chevrette M.G."/>
            <person name="De Carvalho L.P.S."/>
            <person name="Shen B."/>
        </authorList>
    </citation>
    <scope>NUCLEOTIDE SEQUENCE [LARGE SCALE GENOMIC DNA]</scope>
    <source>
        <strain evidence="3 4">NPDC017990</strain>
    </source>
</reference>
<keyword evidence="2" id="KW-1133">Transmembrane helix</keyword>
<feature type="transmembrane region" description="Helical" evidence="2">
    <location>
        <begin position="345"/>
        <end position="364"/>
    </location>
</feature>
<comment type="caution">
    <text evidence="3">The sequence shown here is derived from an EMBL/GenBank/DDBJ whole genome shotgun (WGS) entry which is preliminary data.</text>
</comment>
<dbReference type="EMBL" id="JBIRGQ010000002">
    <property type="protein sequence ID" value="MFH8544883.1"/>
    <property type="molecule type" value="Genomic_DNA"/>
</dbReference>